<reference evidence="2 3" key="1">
    <citation type="submission" date="2019-10" db="EMBL/GenBank/DDBJ databases">
        <title>Alcanivorax sp.PA15-N-34 draft genome sequence.</title>
        <authorList>
            <person name="Liao X."/>
            <person name="Shao Z."/>
        </authorList>
    </citation>
    <scope>NUCLEOTIDE SEQUENCE [LARGE SCALE GENOMIC DNA]</scope>
    <source>
        <strain evidence="2 3">PA15-N-34</strain>
    </source>
</reference>
<evidence type="ECO:0000313" key="3">
    <source>
        <dbReference type="Proteomes" id="UP000469421"/>
    </source>
</evidence>
<dbReference type="InterPro" id="IPR025306">
    <property type="entry name" value="Zn-bnd_dom_prob"/>
</dbReference>
<dbReference type="EMBL" id="WIRE01000001">
    <property type="protein sequence ID" value="MQX52474.1"/>
    <property type="molecule type" value="Genomic_DNA"/>
</dbReference>
<proteinExistence type="predicted"/>
<evidence type="ECO:0000313" key="2">
    <source>
        <dbReference type="EMBL" id="MQX52474.1"/>
    </source>
</evidence>
<dbReference type="Proteomes" id="UP000469421">
    <property type="component" value="Unassembled WGS sequence"/>
</dbReference>
<protein>
    <recommendedName>
        <fullName evidence="1">Probable zinc-binding domain-containing protein</fullName>
    </recommendedName>
</protein>
<gene>
    <name evidence="2" type="ORF">GFN93_04390</name>
</gene>
<accession>A0A6N7LTH2</accession>
<dbReference type="AlphaFoldDB" id="A0A6N7LTH2"/>
<keyword evidence="3" id="KW-1185">Reference proteome</keyword>
<evidence type="ECO:0000259" key="1">
    <source>
        <dbReference type="Pfam" id="PF13451"/>
    </source>
</evidence>
<dbReference type="Pfam" id="PF13451">
    <property type="entry name" value="zf_Tbcl"/>
    <property type="match status" value="1"/>
</dbReference>
<name>A0A6N7LTH2_9GAMM</name>
<dbReference type="RefSeq" id="WP_153499235.1">
    <property type="nucleotide sequence ID" value="NZ_WIRE01000001.1"/>
</dbReference>
<comment type="caution">
    <text evidence="2">The sequence shown here is derived from an EMBL/GenBank/DDBJ whole genome shotgun (WGS) entry which is preliminary data.</text>
</comment>
<organism evidence="2 3">
    <name type="scientific">Alcanivorax sediminis</name>
    <dbReference type="NCBI Taxonomy" id="2663008"/>
    <lineage>
        <taxon>Bacteria</taxon>
        <taxon>Pseudomonadati</taxon>
        <taxon>Pseudomonadota</taxon>
        <taxon>Gammaproteobacteria</taxon>
        <taxon>Oceanospirillales</taxon>
        <taxon>Alcanivoracaceae</taxon>
        <taxon>Alcanivorax</taxon>
    </lineage>
</organism>
<feature type="domain" description="Probable zinc-binding" evidence="1">
    <location>
        <begin position="60"/>
        <end position="107"/>
    </location>
</feature>
<sequence>MFKKSGLQKRREIKAARAEKARHGVVDVYCDVAPKGSLLADKKTLRKVNPLGPLPNFYVDRHFECKDCGSDEIWTAKQQKWWYEVAKGCISSVAVRCRSCRHKEKIRKAESRKVHLVGLEKKHNK</sequence>